<reference evidence="1" key="1">
    <citation type="submission" date="2021-02" db="EMBL/GenBank/DDBJ databases">
        <authorList>
            <person name="Dougan E. K."/>
            <person name="Rhodes N."/>
            <person name="Thang M."/>
            <person name="Chan C."/>
        </authorList>
    </citation>
    <scope>NUCLEOTIDE SEQUENCE</scope>
</reference>
<name>A0A813DKX0_POLGL</name>
<accession>A0A813DKX0</accession>
<proteinExistence type="predicted"/>
<gene>
    <name evidence="1" type="ORF">PGLA1383_LOCUS6364</name>
</gene>
<comment type="caution">
    <text evidence="1">The sequence shown here is derived from an EMBL/GenBank/DDBJ whole genome shotgun (WGS) entry which is preliminary data.</text>
</comment>
<dbReference type="EMBL" id="CAJNNV010002640">
    <property type="protein sequence ID" value="CAE8587527.1"/>
    <property type="molecule type" value="Genomic_DNA"/>
</dbReference>
<protein>
    <submittedName>
        <fullName evidence="1">Uncharacterized protein</fullName>
    </submittedName>
</protein>
<keyword evidence="2" id="KW-1185">Reference proteome</keyword>
<dbReference type="Proteomes" id="UP000654075">
    <property type="component" value="Unassembled WGS sequence"/>
</dbReference>
<evidence type="ECO:0000313" key="2">
    <source>
        <dbReference type="Proteomes" id="UP000654075"/>
    </source>
</evidence>
<dbReference type="AlphaFoldDB" id="A0A813DKX0"/>
<sequence>MEEMSKELSKMTAKGDEEKAQYAEIQAQTSTDFAALQAKVDETSKAGTELTEQLGAVRVRVEAGFEVLLQRVEVDRWVREHVVCNTFLQMLDKRLDRLETRGSAAGSG</sequence>
<organism evidence="1 2">
    <name type="scientific">Polarella glacialis</name>
    <name type="common">Dinoflagellate</name>
    <dbReference type="NCBI Taxonomy" id="89957"/>
    <lineage>
        <taxon>Eukaryota</taxon>
        <taxon>Sar</taxon>
        <taxon>Alveolata</taxon>
        <taxon>Dinophyceae</taxon>
        <taxon>Suessiales</taxon>
        <taxon>Suessiaceae</taxon>
        <taxon>Polarella</taxon>
    </lineage>
</organism>
<evidence type="ECO:0000313" key="1">
    <source>
        <dbReference type="EMBL" id="CAE8587527.1"/>
    </source>
</evidence>